<feature type="transmembrane region" description="Helical" evidence="7">
    <location>
        <begin position="175"/>
        <end position="195"/>
    </location>
</feature>
<dbReference type="InterPro" id="IPR001626">
    <property type="entry name" value="ABC_TroCD"/>
</dbReference>
<feature type="transmembrane region" description="Helical" evidence="7">
    <location>
        <begin position="258"/>
        <end position="278"/>
    </location>
</feature>
<accession>A0A1M6E774</accession>
<keyword evidence="3 6" id="KW-0812">Transmembrane</keyword>
<keyword evidence="9" id="KW-1185">Reference proteome</keyword>
<protein>
    <submittedName>
        <fullName evidence="8">Zinc transport system permease protein</fullName>
    </submittedName>
</protein>
<evidence type="ECO:0000256" key="2">
    <source>
        <dbReference type="ARBA" id="ARBA00008034"/>
    </source>
</evidence>
<dbReference type="RefSeq" id="WP_073472677.1">
    <property type="nucleotide sequence ID" value="NZ_FQZU01000002.1"/>
</dbReference>
<feature type="transmembrane region" description="Helical" evidence="7">
    <location>
        <begin position="232"/>
        <end position="252"/>
    </location>
</feature>
<feature type="transmembrane region" description="Helical" evidence="7">
    <location>
        <begin position="103"/>
        <end position="125"/>
    </location>
</feature>
<keyword evidence="6" id="KW-0813">Transport</keyword>
<dbReference type="EMBL" id="FQZU01000002">
    <property type="protein sequence ID" value="SHI81229.1"/>
    <property type="molecule type" value="Genomic_DNA"/>
</dbReference>
<dbReference type="AlphaFoldDB" id="A0A1M6E774"/>
<evidence type="ECO:0000256" key="5">
    <source>
        <dbReference type="ARBA" id="ARBA00023136"/>
    </source>
</evidence>
<gene>
    <name evidence="8" type="ORF">SAMN02745216_00576</name>
</gene>
<keyword evidence="5 7" id="KW-0472">Membrane</keyword>
<evidence type="ECO:0000256" key="1">
    <source>
        <dbReference type="ARBA" id="ARBA00004141"/>
    </source>
</evidence>
<dbReference type="PANTHER" id="PTHR30477:SF18">
    <property type="entry name" value="METAL TRANSPORT SYSTEM MEMBRANE PROTEIN CT_417-RELATED"/>
    <property type="match status" value="1"/>
</dbReference>
<dbReference type="STRING" id="1121393.SAMN02745216_00576"/>
<organism evidence="8 9">
    <name type="scientific">Desulfatibacillum alkenivorans DSM 16219</name>
    <dbReference type="NCBI Taxonomy" id="1121393"/>
    <lineage>
        <taxon>Bacteria</taxon>
        <taxon>Pseudomonadati</taxon>
        <taxon>Thermodesulfobacteriota</taxon>
        <taxon>Desulfobacteria</taxon>
        <taxon>Desulfobacterales</taxon>
        <taxon>Desulfatibacillaceae</taxon>
        <taxon>Desulfatibacillum</taxon>
    </lineage>
</organism>
<comment type="similarity">
    <text evidence="2 6">Belongs to the ABC-3 integral membrane protein family.</text>
</comment>
<proteinExistence type="inferred from homology"/>
<feature type="transmembrane region" description="Helical" evidence="7">
    <location>
        <begin position="14"/>
        <end position="37"/>
    </location>
</feature>
<dbReference type="GO" id="GO:0055085">
    <property type="term" value="P:transmembrane transport"/>
    <property type="evidence" value="ECO:0007669"/>
    <property type="project" value="InterPro"/>
</dbReference>
<dbReference type="Gene3D" id="1.10.3470.10">
    <property type="entry name" value="ABC transporter involved in vitamin B12 uptake, BtuC"/>
    <property type="match status" value="1"/>
</dbReference>
<dbReference type="GO" id="GO:0043190">
    <property type="term" value="C:ATP-binding cassette (ABC) transporter complex"/>
    <property type="evidence" value="ECO:0007669"/>
    <property type="project" value="InterPro"/>
</dbReference>
<dbReference type="Pfam" id="PF00950">
    <property type="entry name" value="ABC-3"/>
    <property type="match status" value="1"/>
</dbReference>
<evidence type="ECO:0000313" key="8">
    <source>
        <dbReference type="EMBL" id="SHI81229.1"/>
    </source>
</evidence>
<evidence type="ECO:0000256" key="3">
    <source>
        <dbReference type="ARBA" id="ARBA00022692"/>
    </source>
</evidence>
<name>A0A1M6E774_9BACT</name>
<keyword evidence="4 7" id="KW-1133">Transmembrane helix</keyword>
<evidence type="ECO:0000256" key="6">
    <source>
        <dbReference type="RuleBase" id="RU003943"/>
    </source>
</evidence>
<feature type="transmembrane region" description="Helical" evidence="7">
    <location>
        <begin position="75"/>
        <end position="96"/>
    </location>
</feature>
<evidence type="ECO:0000313" key="9">
    <source>
        <dbReference type="Proteomes" id="UP000183994"/>
    </source>
</evidence>
<comment type="subcellular location">
    <subcellularLocation>
        <location evidence="6">Cell membrane</location>
        <topology evidence="6">Multi-pass membrane protein</topology>
    </subcellularLocation>
    <subcellularLocation>
        <location evidence="1">Membrane</location>
        <topology evidence="1">Multi-pass membrane protein</topology>
    </subcellularLocation>
</comment>
<evidence type="ECO:0000256" key="7">
    <source>
        <dbReference type="SAM" id="Phobius"/>
    </source>
</evidence>
<dbReference type="OrthoDB" id="9798540at2"/>
<feature type="transmembrane region" description="Helical" evidence="7">
    <location>
        <begin position="145"/>
        <end position="163"/>
    </location>
</feature>
<dbReference type="Proteomes" id="UP000183994">
    <property type="component" value="Unassembled WGS sequence"/>
</dbReference>
<dbReference type="PANTHER" id="PTHR30477">
    <property type="entry name" value="ABC-TRANSPORTER METAL-BINDING PROTEIN"/>
    <property type="match status" value="1"/>
</dbReference>
<dbReference type="InterPro" id="IPR037294">
    <property type="entry name" value="ABC_BtuC-like"/>
</dbReference>
<reference evidence="9" key="1">
    <citation type="submission" date="2016-11" db="EMBL/GenBank/DDBJ databases">
        <authorList>
            <person name="Varghese N."/>
            <person name="Submissions S."/>
        </authorList>
    </citation>
    <scope>NUCLEOTIDE SEQUENCE [LARGE SCALE GENOMIC DNA]</scope>
    <source>
        <strain evidence="9">DSM 16219</strain>
    </source>
</reference>
<feature type="transmembrane region" description="Helical" evidence="7">
    <location>
        <begin position="201"/>
        <end position="220"/>
    </location>
</feature>
<sequence length="282" mass="30232">MIEFTQALMNPDNAFLRLAFIVGGLASVPFGIMGAYVVTRRISYLAGAISHCVFGGIGLGLYLQNKMGLQWFDPMYGAVGAALLAAVIIGAVSLYAKQREDTVIGALWAVGMASGLLFVDVTPGYFDISSYLFGDILLISTQDVWMVLGLNVLVVGLSLWFYNRLLAVCFDEEFSALRGIPVGAVYMLLLCLTALTVVLLVRVVGIVMVIALLTIPAAVASQFAKRLWQTMVMAVVFCLAFTWTGLGVSYHFSLSSGPTIIVIAGLTYLAVVSGARFVGKRS</sequence>
<evidence type="ECO:0000256" key="4">
    <source>
        <dbReference type="ARBA" id="ARBA00022989"/>
    </source>
</evidence>
<dbReference type="GO" id="GO:0010043">
    <property type="term" value="P:response to zinc ion"/>
    <property type="evidence" value="ECO:0007669"/>
    <property type="project" value="TreeGrafter"/>
</dbReference>
<feature type="transmembrane region" description="Helical" evidence="7">
    <location>
        <begin position="44"/>
        <end position="63"/>
    </location>
</feature>
<dbReference type="SUPFAM" id="SSF81345">
    <property type="entry name" value="ABC transporter involved in vitamin B12 uptake, BtuC"/>
    <property type="match status" value="1"/>
</dbReference>